<organism evidence="2 3">
    <name type="scientific">Terrihabitans rhizophilus</name>
    <dbReference type="NCBI Taxonomy" id="3092662"/>
    <lineage>
        <taxon>Bacteria</taxon>
        <taxon>Pseudomonadati</taxon>
        <taxon>Pseudomonadota</taxon>
        <taxon>Alphaproteobacteria</taxon>
        <taxon>Hyphomicrobiales</taxon>
        <taxon>Terrihabitans</taxon>
    </lineage>
</organism>
<sequence>MSAPADADRPNIILVNPNTSSQTTEMMVGIAQAQAGSRVQLKGMTAPFGSPFIQDEVGLATAARAVAQMIDTAMRSAPPTAFVVAAFGDPGVAEARAKYEVPVFGIGEESFYAAAEGGRFSVVTSTPALGAVIRARADELNLADRLVSVRFTRGDAATLMTNPKELQRELLSQVNSARLDGAGCAVIGGGPLSAAANAIRGEAPIPVIDPLSAVMARLLSMFAGDLMPHGGVA</sequence>
<comment type="caution">
    <text evidence="2">The sequence shown here is derived from an EMBL/GenBank/DDBJ whole genome shotgun (WGS) entry which is preliminary data.</text>
</comment>
<dbReference type="InterPro" id="IPR015942">
    <property type="entry name" value="Asp/Glu/hydantoin_racemase"/>
</dbReference>
<dbReference type="PANTHER" id="PTHR28047:SF5">
    <property type="entry name" value="PROTEIN DCG1"/>
    <property type="match status" value="1"/>
</dbReference>
<evidence type="ECO:0000313" key="3">
    <source>
        <dbReference type="Proteomes" id="UP001274321"/>
    </source>
</evidence>
<proteinExistence type="inferred from homology"/>
<protein>
    <submittedName>
        <fullName evidence="2">Aspartate/glutamate racemase family protein</fullName>
    </submittedName>
</protein>
<dbReference type="EMBL" id="JAXAFJ010000001">
    <property type="protein sequence ID" value="MDX6804739.1"/>
    <property type="molecule type" value="Genomic_DNA"/>
</dbReference>
<keyword evidence="3" id="KW-1185">Reference proteome</keyword>
<dbReference type="InterPro" id="IPR053714">
    <property type="entry name" value="Iso_Racemase_Enz_sf"/>
</dbReference>
<dbReference type="Proteomes" id="UP001274321">
    <property type="component" value="Unassembled WGS sequence"/>
</dbReference>
<name>A0ABU4RIS4_9HYPH</name>
<gene>
    <name evidence="2" type="ORF">SCD90_01570</name>
</gene>
<evidence type="ECO:0000256" key="1">
    <source>
        <dbReference type="ARBA" id="ARBA00038414"/>
    </source>
</evidence>
<dbReference type="Pfam" id="PF01177">
    <property type="entry name" value="Asp_Glu_race"/>
    <property type="match status" value="1"/>
</dbReference>
<dbReference type="PANTHER" id="PTHR28047">
    <property type="entry name" value="PROTEIN DCG1"/>
    <property type="match status" value="1"/>
</dbReference>
<accession>A0ABU4RIS4</accession>
<reference evidence="2 3" key="1">
    <citation type="submission" date="2023-11" db="EMBL/GenBank/DDBJ databases">
        <authorList>
            <person name="Bao R."/>
        </authorList>
    </citation>
    <scope>NUCLEOTIDE SEQUENCE [LARGE SCALE GENOMIC DNA]</scope>
    <source>
        <strain evidence="2 3">PJ23</strain>
    </source>
</reference>
<dbReference type="Gene3D" id="3.40.50.12500">
    <property type="match status" value="1"/>
</dbReference>
<comment type="similarity">
    <text evidence="1">Belongs to the HyuE racemase family.</text>
</comment>
<evidence type="ECO:0000313" key="2">
    <source>
        <dbReference type="EMBL" id="MDX6804739.1"/>
    </source>
</evidence>
<dbReference type="RefSeq" id="WP_319842856.1">
    <property type="nucleotide sequence ID" value="NZ_JAXAFJ010000001.1"/>
</dbReference>
<dbReference type="InterPro" id="IPR052186">
    <property type="entry name" value="Hydantoin_racemase-like"/>
</dbReference>